<dbReference type="InterPro" id="IPR055558">
    <property type="entry name" value="DUF7134"/>
</dbReference>
<evidence type="ECO:0000256" key="9">
    <source>
        <dbReference type="SAM" id="MobiDB-lite"/>
    </source>
</evidence>
<feature type="transmembrane region" description="Helical" evidence="10">
    <location>
        <begin position="65"/>
        <end position="98"/>
    </location>
</feature>
<evidence type="ECO:0000259" key="12">
    <source>
        <dbReference type="Pfam" id="PF07730"/>
    </source>
</evidence>
<feature type="transmembrane region" description="Helical" evidence="10">
    <location>
        <begin position="141"/>
        <end position="159"/>
    </location>
</feature>
<evidence type="ECO:0000313" key="14">
    <source>
        <dbReference type="EMBL" id="MEN3533740.1"/>
    </source>
</evidence>
<keyword evidence="10" id="KW-0472">Membrane</keyword>
<dbReference type="Gene3D" id="1.20.5.1930">
    <property type="match status" value="1"/>
</dbReference>
<evidence type="ECO:0000256" key="3">
    <source>
        <dbReference type="ARBA" id="ARBA00022553"/>
    </source>
</evidence>
<evidence type="ECO:0000256" key="4">
    <source>
        <dbReference type="ARBA" id="ARBA00022679"/>
    </source>
</evidence>
<name>A0ABV0AEF9_9ACTN</name>
<keyword evidence="15" id="KW-1185">Reference proteome</keyword>
<evidence type="ECO:0000313" key="15">
    <source>
        <dbReference type="Proteomes" id="UP001447516"/>
    </source>
</evidence>
<feature type="region of interest" description="Disordered" evidence="9">
    <location>
        <begin position="331"/>
        <end position="351"/>
    </location>
</feature>
<evidence type="ECO:0000256" key="6">
    <source>
        <dbReference type="ARBA" id="ARBA00022777"/>
    </source>
</evidence>
<dbReference type="InterPro" id="IPR036890">
    <property type="entry name" value="HATPase_C_sf"/>
</dbReference>
<dbReference type="GO" id="GO:0016301">
    <property type="term" value="F:kinase activity"/>
    <property type="evidence" value="ECO:0007669"/>
    <property type="project" value="UniProtKB-KW"/>
</dbReference>
<dbReference type="Gene3D" id="3.30.565.10">
    <property type="entry name" value="Histidine kinase-like ATPase, C-terminal domain"/>
    <property type="match status" value="1"/>
</dbReference>
<gene>
    <name evidence="14" type="ORF">AAH991_01380</name>
</gene>
<evidence type="ECO:0000256" key="2">
    <source>
        <dbReference type="ARBA" id="ARBA00012438"/>
    </source>
</evidence>
<keyword evidence="8" id="KW-0902">Two-component regulatory system</keyword>
<evidence type="ECO:0000256" key="7">
    <source>
        <dbReference type="ARBA" id="ARBA00022840"/>
    </source>
</evidence>
<evidence type="ECO:0000259" key="13">
    <source>
        <dbReference type="Pfam" id="PF23539"/>
    </source>
</evidence>
<dbReference type="Pfam" id="PF07730">
    <property type="entry name" value="HisKA_3"/>
    <property type="match status" value="1"/>
</dbReference>
<accession>A0ABV0AEF9</accession>
<dbReference type="RefSeq" id="WP_346223629.1">
    <property type="nucleotide sequence ID" value="NZ_JBDJAW010000001.1"/>
</dbReference>
<dbReference type="InterPro" id="IPR011712">
    <property type="entry name" value="Sig_transdc_His_kin_sub3_dim/P"/>
</dbReference>
<evidence type="ECO:0000256" key="8">
    <source>
        <dbReference type="ARBA" id="ARBA00023012"/>
    </source>
</evidence>
<organism evidence="14 15">
    <name type="scientific">Microbispora maris</name>
    <dbReference type="NCBI Taxonomy" id="3144104"/>
    <lineage>
        <taxon>Bacteria</taxon>
        <taxon>Bacillati</taxon>
        <taxon>Actinomycetota</taxon>
        <taxon>Actinomycetes</taxon>
        <taxon>Streptosporangiales</taxon>
        <taxon>Streptosporangiaceae</taxon>
        <taxon>Microbispora</taxon>
    </lineage>
</organism>
<evidence type="ECO:0000256" key="5">
    <source>
        <dbReference type="ARBA" id="ARBA00022741"/>
    </source>
</evidence>
<protein>
    <recommendedName>
        <fullName evidence="2">histidine kinase</fullName>
        <ecNumber evidence="2">2.7.13.3</ecNumber>
    </recommendedName>
</protein>
<feature type="transmembrane region" description="Helical" evidence="10">
    <location>
        <begin position="20"/>
        <end position="37"/>
    </location>
</feature>
<keyword evidence="4" id="KW-0808">Transferase</keyword>
<sequence length="390" mass="41316">MDDPEVRPLFPRPLRPRELVALDVLAGLGYAFVLVVNPPRVHHPAAWVLIAAMTLPLAARRRWPLPVFCVVAAASVAAMALGVVREPLAAAAYALYAVALTTRRRRWEPTAAIGVLTAGALLLAAFGGVSAEPEVRRVVETAVLAALALGGAWTIGRAVRERRAYAARRAAQAAEQAVTEERLRIAREMHDVVSHTLSLIGVKAGVAAHVADRRPEEALEALRVIETTSRQALTEMRHMLGVLRTAPGAGFDGLSPMPGLAALPDVAERAAAAGVRVDLDVRVTGGLPEALELAVHRIVQESVTNVVRHAAPARCRVRVDDEGGRLSVEVTDDGPGRRVLPPGPPGHGAGHGVIGMRERVTAYGGDFTAGPLPGGGFRVHARLPLRGEER</sequence>
<dbReference type="EMBL" id="JBDJAW010000001">
    <property type="protein sequence ID" value="MEN3533740.1"/>
    <property type="molecule type" value="Genomic_DNA"/>
</dbReference>
<evidence type="ECO:0000259" key="11">
    <source>
        <dbReference type="Pfam" id="PF02518"/>
    </source>
</evidence>
<keyword evidence="3" id="KW-0597">Phosphoprotein</keyword>
<keyword evidence="10" id="KW-0812">Transmembrane</keyword>
<evidence type="ECO:0000256" key="1">
    <source>
        <dbReference type="ARBA" id="ARBA00000085"/>
    </source>
</evidence>
<dbReference type="SUPFAM" id="SSF55874">
    <property type="entry name" value="ATPase domain of HSP90 chaperone/DNA topoisomerase II/histidine kinase"/>
    <property type="match status" value="1"/>
</dbReference>
<keyword evidence="7" id="KW-0067">ATP-binding</keyword>
<evidence type="ECO:0000256" key="10">
    <source>
        <dbReference type="SAM" id="Phobius"/>
    </source>
</evidence>
<dbReference type="Pfam" id="PF02518">
    <property type="entry name" value="HATPase_c"/>
    <property type="match status" value="1"/>
</dbReference>
<keyword evidence="6 14" id="KW-0418">Kinase</keyword>
<comment type="catalytic activity">
    <reaction evidence="1">
        <text>ATP + protein L-histidine = ADP + protein N-phospho-L-histidine.</text>
        <dbReference type="EC" id="2.7.13.3"/>
    </reaction>
</comment>
<comment type="caution">
    <text evidence="14">The sequence shown here is derived from an EMBL/GenBank/DDBJ whole genome shotgun (WGS) entry which is preliminary data.</text>
</comment>
<feature type="domain" description="Signal transduction histidine kinase subgroup 3 dimerisation and phosphoacceptor" evidence="12">
    <location>
        <begin position="181"/>
        <end position="246"/>
    </location>
</feature>
<dbReference type="Proteomes" id="UP001447516">
    <property type="component" value="Unassembled WGS sequence"/>
</dbReference>
<dbReference type="InterPro" id="IPR050482">
    <property type="entry name" value="Sensor_HK_TwoCompSys"/>
</dbReference>
<reference evidence="14 15" key="1">
    <citation type="submission" date="2024-05" db="EMBL/GenBank/DDBJ databases">
        <title>Microbispora sp.ZYX-F-249.</title>
        <authorList>
            <person name="Xie H."/>
        </authorList>
    </citation>
    <scope>NUCLEOTIDE SEQUENCE [LARGE SCALE GENOMIC DNA]</scope>
    <source>
        <strain evidence="14 15">ZYX-F-249</strain>
    </source>
</reference>
<keyword evidence="10" id="KW-1133">Transmembrane helix</keyword>
<dbReference type="InterPro" id="IPR003594">
    <property type="entry name" value="HATPase_dom"/>
</dbReference>
<dbReference type="Pfam" id="PF23539">
    <property type="entry name" value="DUF7134"/>
    <property type="match status" value="1"/>
</dbReference>
<dbReference type="EC" id="2.7.13.3" evidence="2"/>
<dbReference type="CDD" id="cd16917">
    <property type="entry name" value="HATPase_UhpB-NarQ-NarX-like"/>
    <property type="match status" value="1"/>
</dbReference>
<proteinExistence type="predicted"/>
<feature type="transmembrane region" description="Helical" evidence="10">
    <location>
        <begin position="110"/>
        <end position="129"/>
    </location>
</feature>
<feature type="domain" description="Histidine kinase/HSP90-like ATPase" evidence="11">
    <location>
        <begin position="292"/>
        <end position="386"/>
    </location>
</feature>
<feature type="domain" description="DUF7134" evidence="13">
    <location>
        <begin position="20"/>
        <end position="163"/>
    </location>
</feature>
<dbReference type="PANTHER" id="PTHR24421">
    <property type="entry name" value="NITRATE/NITRITE SENSOR PROTEIN NARX-RELATED"/>
    <property type="match status" value="1"/>
</dbReference>
<dbReference type="PANTHER" id="PTHR24421:SF10">
    <property type="entry name" value="NITRATE_NITRITE SENSOR PROTEIN NARQ"/>
    <property type="match status" value="1"/>
</dbReference>
<keyword evidence="5" id="KW-0547">Nucleotide-binding</keyword>